<protein>
    <recommendedName>
        <fullName evidence="3">Ketoreductase domain-containing protein</fullName>
    </recommendedName>
</protein>
<organism evidence="4">
    <name type="scientific">marine metagenome</name>
    <dbReference type="NCBI Taxonomy" id="408172"/>
    <lineage>
        <taxon>unclassified sequences</taxon>
        <taxon>metagenomes</taxon>
        <taxon>ecological metagenomes</taxon>
    </lineage>
</organism>
<keyword evidence="2" id="KW-0560">Oxidoreductase</keyword>
<dbReference type="InterPro" id="IPR020904">
    <property type="entry name" value="Sc_DH/Rdtase_CS"/>
</dbReference>
<dbReference type="InterPro" id="IPR057326">
    <property type="entry name" value="KR_dom"/>
</dbReference>
<dbReference type="PANTHER" id="PTHR42760">
    <property type="entry name" value="SHORT-CHAIN DEHYDROGENASES/REDUCTASES FAMILY MEMBER"/>
    <property type="match status" value="1"/>
</dbReference>
<dbReference type="InterPro" id="IPR036291">
    <property type="entry name" value="NAD(P)-bd_dom_sf"/>
</dbReference>
<name>A0A381X501_9ZZZZ</name>
<dbReference type="Gene3D" id="3.40.50.720">
    <property type="entry name" value="NAD(P)-binding Rossmann-like Domain"/>
    <property type="match status" value="1"/>
</dbReference>
<dbReference type="SMART" id="SM00822">
    <property type="entry name" value="PKS_KR"/>
    <property type="match status" value="1"/>
</dbReference>
<accession>A0A381X501</accession>
<dbReference type="SUPFAM" id="SSF51735">
    <property type="entry name" value="NAD(P)-binding Rossmann-fold domains"/>
    <property type="match status" value="1"/>
</dbReference>
<evidence type="ECO:0000256" key="1">
    <source>
        <dbReference type="ARBA" id="ARBA00006484"/>
    </source>
</evidence>
<evidence type="ECO:0000313" key="4">
    <source>
        <dbReference type="EMBL" id="SVA59738.1"/>
    </source>
</evidence>
<gene>
    <name evidence="4" type="ORF">METZ01_LOCUS112592</name>
</gene>
<proteinExistence type="inferred from homology"/>
<dbReference type="PANTHER" id="PTHR42760:SF133">
    <property type="entry name" value="3-OXOACYL-[ACYL-CARRIER-PROTEIN] REDUCTASE"/>
    <property type="match status" value="1"/>
</dbReference>
<dbReference type="AlphaFoldDB" id="A0A381X501"/>
<dbReference type="FunFam" id="3.40.50.720:FF:000084">
    <property type="entry name" value="Short-chain dehydrogenase reductase"/>
    <property type="match status" value="1"/>
</dbReference>
<comment type="similarity">
    <text evidence="1">Belongs to the short-chain dehydrogenases/reductases (SDR) family.</text>
</comment>
<evidence type="ECO:0000259" key="3">
    <source>
        <dbReference type="SMART" id="SM00822"/>
    </source>
</evidence>
<dbReference type="PRINTS" id="PR00081">
    <property type="entry name" value="GDHRDH"/>
</dbReference>
<dbReference type="EMBL" id="UINC01013913">
    <property type="protein sequence ID" value="SVA59738.1"/>
    <property type="molecule type" value="Genomic_DNA"/>
</dbReference>
<reference evidence="4" key="1">
    <citation type="submission" date="2018-05" db="EMBL/GenBank/DDBJ databases">
        <authorList>
            <person name="Lanie J.A."/>
            <person name="Ng W.-L."/>
            <person name="Kazmierczak K.M."/>
            <person name="Andrzejewski T.M."/>
            <person name="Davidsen T.M."/>
            <person name="Wayne K.J."/>
            <person name="Tettelin H."/>
            <person name="Glass J.I."/>
            <person name="Rusch D."/>
            <person name="Podicherti R."/>
            <person name="Tsui H.-C.T."/>
            <person name="Winkler M.E."/>
        </authorList>
    </citation>
    <scope>NUCLEOTIDE SEQUENCE</scope>
</reference>
<feature type="domain" description="Ketoreductase" evidence="3">
    <location>
        <begin position="12"/>
        <end position="192"/>
    </location>
</feature>
<dbReference type="PROSITE" id="PS00061">
    <property type="entry name" value="ADH_SHORT"/>
    <property type="match status" value="1"/>
</dbReference>
<dbReference type="PRINTS" id="PR00080">
    <property type="entry name" value="SDRFAMILY"/>
</dbReference>
<sequence length="255" mass="26678">MSDLSMFSLEGKVMIVTGAGRGIGKAIAIEAARAGADLVIGSRTMTELEAVAETVRGFGQRCECLTVDVVNVDSINSFVGNAVEAMGGIDILVNNAGYNKIMPALDVSEEDYDYIVDVNLKNVFFFSTAVARHMIELSKGGRIINISSQVGVVGGPGRAVYTGAKGGVCNLTKSLAAEWAEHGITVNAIGPTMTRTPLAEKAMENPSFKAQVSKILMGRLAEPEEIAGGVLFLSSEAGTMVTGHTLLIDGGYTVV</sequence>
<dbReference type="InterPro" id="IPR002347">
    <property type="entry name" value="SDR_fam"/>
</dbReference>
<evidence type="ECO:0000256" key="2">
    <source>
        <dbReference type="ARBA" id="ARBA00023002"/>
    </source>
</evidence>
<dbReference type="GO" id="GO:0016616">
    <property type="term" value="F:oxidoreductase activity, acting on the CH-OH group of donors, NAD or NADP as acceptor"/>
    <property type="evidence" value="ECO:0007669"/>
    <property type="project" value="TreeGrafter"/>
</dbReference>
<dbReference type="NCBIfam" id="NF005559">
    <property type="entry name" value="PRK07231.1"/>
    <property type="match status" value="1"/>
</dbReference>
<dbReference type="Pfam" id="PF13561">
    <property type="entry name" value="adh_short_C2"/>
    <property type="match status" value="1"/>
</dbReference>